<dbReference type="InterPro" id="IPR015797">
    <property type="entry name" value="NUDIX_hydrolase-like_dom_sf"/>
</dbReference>
<evidence type="ECO:0000256" key="10">
    <source>
        <dbReference type="RuleBase" id="RU003476"/>
    </source>
</evidence>
<dbReference type="InterPro" id="IPR049734">
    <property type="entry name" value="NudC-like_C"/>
</dbReference>
<dbReference type="PROSITE" id="PS51462">
    <property type="entry name" value="NUDIX"/>
    <property type="match status" value="1"/>
</dbReference>
<comment type="cofactor">
    <cofactor evidence="2">
        <name>Zn(2+)</name>
        <dbReference type="ChEBI" id="CHEBI:29105"/>
    </cofactor>
</comment>
<dbReference type="RefSeq" id="WP_092496397.1">
    <property type="nucleotide sequence ID" value="NZ_FOFG01000006.1"/>
</dbReference>
<evidence type="ECO:0000256" key="7">
    <source>
        <dbReference type="ARBA" id="ARBA00022842"/>
    </source>
</evidence>
<evidence type="ECO:0000313" key="12">
    <source>
        <dbReference type="EMBL" id="SEQ60887.1"/>
    </source>
</evidence>
<evidence type="ECO:0000256" key="6">
    <source>
        <dbReference type="ARBA" id="ARBA00022801"/>
    </source>
</evidence>
<protein>
    <recommendedName>
        <fullName evidence="4">NAD(+) diphosphatase</fullName>
        <ecNumber evidence="4">3.6.1.22</ecNumber>
    </recommendedName>
</protein>
<evidence type="ECO:0000313" key="13">
    <source>
        <dbReference type="Proteomes" id="UP000199647"/>
    </source>
</evidence>
<dbReference type="GO" id="GO:0035529">
    <property type="term" value="F:NADH pyrophosphatase activity"/>
    <property type="evidence" value="ECO:0007669"/>
    <property type="project" value="TreeGrafter"/>
</dbReference>
<dbReference type="Pfam" id="PF09297">
    <property type="entry name" value="Zn_ribbon_NUD"/>
    <property type="match status" value="1"/>
</dbReference>
<comment type="catalytic activity">
    <reaction evidence="9">
        <text>a 5'-end NAD(+)-phospho-ribonucleoside in mRNA + H2O = a 5'-end phospho-adenosine-phospho-ribonucleoside in mRNA + beta-nicotinamide D-ribonucleotide + 2 H(+)</text>
        <dbReference type="Rhea" id="RHEA:60876"/>
        <dbReference type="Rhea" id="RHEA-COMP:15698"/>
        <dbReference type="Rhea" id="RHEA-COMP:15719"/>
        <dbReference type="ChEBI" id="CHEBI:14649"/>
        <dbReference type="ChEBI" id="CHEBI:15377"/>
        <dbReference type="ChEBI" id="CHEBI:15378"/>
        <dbReference type="ChEBI" id="CHEBI:144029"/>
        <dbReference type="ChEBI" id="CHEBI:144051"/>
    </reaction>
    <physiologicalReaction direction="left-to-right" evidence="9">
        <dbReference type="Rhea" id="RHEA:60877"/>
    </physiologicalReaction>
</comment>
<keyword evidence="5" id="KW-0479">Metal-binding</keyword>
<dbReference type="PROSITE" id="PS00893">
    <property type="entry name" value="NUDIX_BOX"/>
    <property type="match status" value="1"/>
</dbReference>
<dbReference type="NCBIfam" id="NF001299">
    <property type="entry name" value="PRK00241.1"/>
    <property type="match status" value="1"/>
</dbReference>
<dbReference type="InterPro" id="IPR020084">
    <property type="entry name" value="NUDIX_hydrolase_CS"/>
</dbReference>
<evidence type="ECO:0000256" key="9">
    <source>
        <dbReference type="ARBA" id="ARBA00023679"/>
    </source>
</evidence>
<comment type="similarity">
    <text evidence="3">Belongs to the Nudix hydrolase family. NudC subfamily.</text>
</comment>
<evidence type="ECO:0000256" key="8">
    <source>
        <dbReference type="ARBA" id="ARBA00023027"/>
    </source>
</evidence>
<dbReference type="Proteomes" id="UP000199647">
    <property type="component" value="Unassembled WGS sequence"/>
</dbReference>
<dbReference type="InterPro" id="IPR020476">
    <property type="entry name" value="Nudix_hydrolase"/>
</dbReference>
<dbReference type="Pfam" id="PF09296">
    <property type="entry name" value="NUDIX-like"/>
    <property type="match status" value="1"/>
</dbReference>
<dbReference type="GO" id="GO:0019677">
    <property type="term" value="P:NAD+ catabolic process"/>
    <property type="evidence" value="ECO:0007669"/>
    <property type="project" value="TreeGrafter"/>
</dbReference>
<dbReference type="AlphaFoldDB" id="A0A1H9HF15"/>
<evidence type="ECO:0000256" key="3">
    <source>
        <dbReference type="ARBA" id="ARBA00009595"/>
    </source>
</evidence>
<evidence type="ECO:0000256" key="2">
    <source>
        <dbReference type="ARBA" id="ARBA00001947"/>
    </source>
</evidence>
<reference evidence="12 13" key="1">
    <citation type="submission" date="2016-10" db="EMBL/GenBank/DDBJ databases">
        <authorList>
            <person name="de Groot N.N."/>
        </authorList>
    </citation>
    <scope>NUCLEOTIDE SEQUENCE [LARGE SCALE GENOMIC DNA]</scope>
    <source>
        <strain evidence="12 13">A52C2</strain>
    </source>
</reference>
<dbReference type="EC" id="3.6.1.22" evidence="4"/>
<keyword evidence="13" id="KW-1185">Reference proteome</keyword>
<evidence type="ECO:0000256" key="4">
    <source>
        <dbReference type="ARBA" id="ARBA00012381"/>
    </source>
</evidence>
<dbReference type="Gene3D" id="3.90.79.20">
    <property type="match status" value="1"/>
</dbReference>
<keyword evidence="7" id="KW-0460">Magnesium</keyword>
<dbReference type="SUPFAM" id="SSF55811">
    <property type="entry name" value="Nudix"/>
    <property type="match status" value="1"/>
</dbReference>
<keyword evidence="6 10" id="KW-0378">Hydrolase</keyword>
<evidence type="ECO:0000256" key="5">
    <source>
        <dbReference type="ARBA" id="ARBA00022723"/>
    </source>
</evidence>
<dbReference type="InterPro" id="IPR000086">
    <property type="entry name" value="NUDIX_hydrolase_dom"/>
</dbReference>
<dbReference type="InterPro" id="IPR015376">
    <property type="entry name" value="Znr_NADH_PPase"/>
</dbReference>
<dbReference type="CDD" id="cd03429">
    <property type="entry name" value="NUDIX_NADH_pyrophosphatase_Nudt13"/>
    <property type="match status" value="1"/>
</dbReference>
<dbReference type="Pfam" id="PF00293">
    <property type="entry name" value="NUDIX"/>
    <property type="match status" value="1"/>
</dbReference>
<organism evidence="12 13">
    <name type="scientific">Faunimonas pinastri</name>
    <dbReference type="NCBI Taxonomy" id="1855383"/>
    <lineage>
        <taxon>Bacteria</taxon>
        <taxon>Pseudomonadati</taxon>
        <taxon>Pseudomonadota</taxon>
        <taxon>Alphaproteobacteria</taxon>
        <taxon>Hyphomicrobiales</taxon>
        <taxon>Afifellaceae</taxon>
        <taxon>Faunimonas</taxon>
    </lineage>
</organism>
<gene>
    <name evidence="12" type="ORF">SAMN05216548_10620</name>
</gene>
<accession>A0A1H9HF15</accession>
<evidence type="ECO:0000256" key="1">
    <source>
        <dbReference type="ARBA" id="ARBA00001946"/>
    </source>
</evidence>
<feature type="domain" description="Nudix hydrolase" evidence="11">
    <location>
        <begin position="172"/>
        <end position="304"/>
    </location>
</feature>
<dbReference type="InterPro" id="IPR050241">
    <property type="entry name" value="NAD-cap_RNA_hydrolase_NudC"/>
</dbReference>
<proteinExistence type="inferred from homology"/>
<evidence type="ECO:0000259" key="11">
    <source>
        <dbReference type="PROSITE" id="PS51462"/>
    </source>
</evidence>
<dbReference type="PANTHER" id="PTHR42904:SF6">
    <property type="entry name" value="NAD-CAPPED RNA HYDROLASE NUDT12"/>
    <property type="match status" value="1"/>
</dbReference>
<keyword evidence="8" id="KW-0520">NAD</keyword>
<dbReference type="PANTHER" id="PTHR42904">
    <property type="entry name" value="NUDIX HYDROLASE, NUDC SUBFAMILY"/>
    <property type="match status" value="1"/>
</dbReference>
<sequence length="311" mass="33696">MSSFFQDRTYHEASQLNGFSGSTINRQSELRSETALTDARAMPEVRYHVLSDDGVLVKAGGADARFTPAEAEAMPLDVDSLVLLGMAAEGPRIAASLLKNSPAAAGTEAVALRALATEARLPPEDIAALSQASSYLSWHAVNRFCGNCGGRTEPRGGGVSRHCPHCGKQIFPRVDPVVIMLVIDGDRCLMGRQARFAPGSYSALAGFLEPGETMEEAVRREVQEEAGVKVGQVRYHSSQAWPFPHSLMLGCHGEALSTEIVPDVEELEDARWFDRDEVRRMIAGTHPGNLIVPQKVAIARKLIDAFAEWEG</sequence>
<dbReference type="EMBL" id="FOFG01000006">
    <property type="protein sequence ID" value="SEQ60887.1"/>
    <property type="molecule type" value="Genomic_DNA"/>
</dbReference>
<dbReference type="Gene3D" id="3.90.79.10">
    <property type="entry name" value="Nucleoside Triphosphate Pyrophosphohydrolase"/>
    <property type="match status" value="1"/>
</dbReference>
<name>A0A1H9HF15_9HYPH</name>
<dbReference type="OrthoDB" id="9791656at2"/>
<comment type="cofactor">
    <cofactor evidence="1">
        <name>Mg(2+)</name>
        <dbReference type="ChEBI" id="CHEBI:18420"/>
    </cofactor>
</comment>
<dbReference type="GO" id="GO:0005829">
    <property type="term" value="C:cytosol"/>
    <property type="evidence" value="ECO:0007669"/>
    <property type="project" value="TreeGrafter"/>
</dbReference>
<dbReference type="InterPro" id="IPR015375">
    <property type="entry name" value="NADH_PPase-like_N"/>
</dbReference>
<dbReference type="PRINTS" id="PR00502">
    <property type="entry name" value="NUDIXFAMILY"/>
</dbReference>
<dbReference type="STRING" id="1855383.SAMN05216548_10620"/>
<dbReference type="GO" id="GO:0006742">
    <property type="term" value="P:NADP+ catabolic process"/>
    <property type="evidence" value="ECO:0007669"/>
    <property type="project" value="TreeGrafter"/>
</dbReference>
<dbReference type="GO" id="GO:0046872">
    <property type="term" value="F:metal ion binding"/>
    <property type="evidence" value="ECO:0007669"/>
    <property type="project" value="UniProtKB-KW"/>
</dbReference>